<reference evidence="3 4" key="1">
    <citation type="submission" date="2016-09" db="EMBL/GenBank/DDBJ databases">
        <title>Extensive genetic diversity and differential bi-allelic expression allows diatom success in the polar Southern Ocean.</title>
        <authorList>
            <consortium name="DOE Joint Genome Institute"/>
            <person name="Mock T."/>
            <person name="Otillar R.P."/>
            <person name="Strauss J."/>
            <person name="Dupont C."/>
            <person name="Frickenhaus S."/>
            <person name="Maumus F."/>
            <person name="Mcmullan M."/>
            <person name="Sanges R."/>
            <person name="Schmutz J."/>
            <person name="Toseland A."/>
            <person name="Valas R."/>
            <person name="Veluchamy A."/>
            <person name="Ward B.J."/>
            <person name="Allen A."/>
            <person name="Barry K."/>
            <person name="Falciatore A."/>
            <person name="Ferrante M."/>
            <person name="Fortunato A.E."/>
            <person name="Gloeckner G."/>
            <person name="Gruber A."/>
            <person name="Hipkin R."/>
            <person name="Janech M."/>
            <person name="Kroth P."/>
            <person name="Leese F."/>
            <person name="Lindquist E."/>
            <person name="Lyon B.R."/>
            <person name="Martin J."/>
            <person name="Mayer C."/>
            <person name="Parker M."/>
            <person name="Quesneville H."/>
            <person name="Raymond J."/>
            <person name="Uhlig C."/>
            <person name="Valentin K.U."/>
            <person name="Worden A.Z."/>
            <person name="Armbrust E.V."/>
            <person name="Bowler C."/>
            <person name="Green B."/>
            <person name="Moulton V."/>
            <person name="Van Oosterhout C."/>
            <person name="Grigoriev I."/>
        </authorList>
    </citation>
    <scope>NUCLEOTIDE SEQUENCE [LARGE SCALE GENOMIC DNA]</scope>
    <source>
        <strain evidence="3 4">CCMP1102</strain>
    </source>
</reference>
<keyword evidence="4" id="KW-1185">Reference proteome</keyword>
<evidence type="ECO:0000259" key="2">
    <source>
        <dbReference type="Pfam" id="PF00134"/>
    </source>
</evidence>
<dbReference type="Pfam" id="PF00134">
    <property type="entry name" value="Cyclin_N"/>
    <property type="match status" value="1"/>
</dbReference>
<accession>A0A1E7ERG4</accession>
<dbReference type="KEGG" id="fcy:FRACYDRAFT_249501"/>
<dbReference type="PANTHER" id="PTHR10177">
    <property type="entry name" value="CYCLINS"/>
    <property type="match status" value="1"/>
</dbReference>
<dbReference type="InterPro" id="IPR006671">
    <property type="entry name" value="Cyclin_N"/>
</dbReference>
<proteinExistence type="predicted"/>
<feature type="compositionally biased region" description="Polar residues" evidence="1">
    <location>
        <begin position="577"/>
        <end position="587"/>
    </location>
</feature>
<evidence type="ECO:0000313" key="4">
    <source>
        <dbReference type="Proteomes" id="UP000095751"/>
    </source>
</evidence>
<feature type="domain" description="Cyclin N-terminal" evidence="2">
    <location>
        <begin position="100"/>
        <end position="236"/>
    </location>
</feature>
<dbReference type="InterPro" id="IPR039361">
    <property type="entry name" value="Cyclin"/>
</dbReference>
<dbReference type="InParanoid" id="A0A1E7ERG4"/>
<organism evidence="3 4">
    <name type="scientific">Fragilariopsis cylindrus CCMP1102</name>
    <dbReference type="NCBI Taxonomy" id="635003"/>
    <lineage>
        <taxon>Eukaryota</taxon>
        <taxon>Sar</taxon>
        <taxon>Stramenopiles</taxon>
        <taxon>Ochrophyta</taxon>
        <taxon>Bacillariophyta</taxon>
        <taxon>Bacillariophyceae</taxon>
        <taxon>Bacillariophycidae</taxon>
        <taxon>Bacillariales</taxon>
        <taxon>Bacillariaceae</taxon>
        <taxon>Fragilariopsis</taxon>
    </lineage>
</organism>
<protein>
    <recommendedName>
        <fullName evidence="2">Cyclin N-terminal domain-containing protein</fullName>
    </recommendedName>
</protein>
<dbReference type="Gene3D" id="1.10.472.10">
    <property type="entry name" value="Cyclin-like"/>
    <property type="match status" value="1"/>
</dbReference>
<feature type="compositionally biased region" description="Acidic residues" evidence="1">
    <location>
        <begin position="515"/>
        <end position="546"/>
    </location>
</feature>
<evidence type="ECO:0000256" key="1">
    <source>
        <dbReference type="SAM" id="MobiDB-lite"/>
    </source>
</evidence>
<dbReference type="InterPro" id="IPR036915">
    <property type="entry name" value="Cyclin-like_sf"/>
</dbReference>
<evidence type="ECO:0000313" key="3">
    <source>
        <dbReference type="EMBL" id="OEU08610.1"/>
    </source>
</evidence>
<feature type="region of interest" description="Disordered" evidence="1">
    <location>
        <begin position="1"/>
        <end position="54"/>
    </location>
</feature>
<gene>
    <name evidence="3" type="ORF">FRACYDRAFT_249501</name>
</gene>
<feature type="compositionally biased region" description="Low complexity" evidence="1">
    <location>
        <begin position="32"/>
        <end position="50"/>
    </location>
</feature>
<name>A0A1E7ERG4_9STRA</name>
<sequence length="657" mass="73785">MPHQQQQQQQQHHANMISPSSLPSELIHGANCDDSPSSSSCPSSTSSSSSAWQEEEEQQQIFFDDLKDVLTFMKRQESSYEKRATNNRLLRMKHQNQFLSNNSNNLSKSLPPFYNSWRPVMISWMYHIADTFRLMPIVVATGIYLLDTCAVDLELENSSNSNSSNNSKQKYPLMTMTALNMAVKCHETKMFPLDQLVLLLGGNGGNNVNGNTTARYTPDDICTMERYMLEKCEWKLHKPTTHDYILRYVSVLPATSPEQRDTILSKSILYLKYSLLWEHILHNQESESSEDSNDSGNFSSCVLAYAAFLLAMEDTNTDLSLSFNEKQSACLCLLECGNLSASTPFLQQAYNWLLQSKSLQTQLEYKQQNPAAAKQQVQRSSFSQAVATATPPVASVEAVVTVPQQVQLHSPQVVLSSTQHQQHETTDTTSNMDVDKDTDKNTNTTDLLLLSFDNDEKRIAASKSTLSDDDTADTSIMTCSDSSSSTYHEIIYCSYSSSSGGDAFEVVASSNISDYDYDDNDYGYDEYEQEDDDNEDEDDNNDDDMVVDDKDHSMAFLPTVLEGEEQQEQDYNLEGDNFNNNVHVQSSRHNDDEQQEEDNNNNNSLVLTESLDEDGFEIAYGNNKNATSTSGNEQLRLHANSNANNFITSPRDVSIAL</sequence>
<feature type="region of interest" description="Disordered" evidence="1">
    <location>
        <begin position="513"/>
        <end position="548"/>
    </location>
</feature>
<dbReference type="OrthoDB" id="10629854at2759"/>
<dbReference type="Proteomes" id="UP000095751">
    <property type="component" value="Unassembled WGS sequence"/>
</dbReference>
<feature type="region of interest" description="Disordered" evidence="1">
    <location>
        <begin position="576"/>
        <end position="601"/>
    </location>
</feature>
<feature type="compositionally biased region" description="Low complexity" evidence="1">
    <location>
        <begin position="1"/>
        <end position="13"/>
    </location>
</feature>
<dbReference type="SUPFAM" id="SSF47954">
    <property type="entry name" value="Cyclin-like"/>
    <property type="match status" value="1"/>
</dbReference>
<dbReference type="AlphaFoldDB" id="A0A1E7ERG4"/>
<dbReference type="EMBL" id="KV784379">
    <property type="protein sequence ID" value="OEU08610.1"/>
    <property type="molecule type" value="Genomic_DNA"/>
</dbReference>
<feature type="region of interest" description="Disordered" evidence="1">
    <location>
        <begin position="414"/>
        <end position="440"/>
    </location>
</feature>